<gene>
    <name evidence="1" type="ORF">SDC9_97338</name>
</gene>
<protein>
    <submittedName>
        <fullName evidence="1">Uncharacterized protein</fullName>
    </submittedName>
</protein>
<proteinExistence type="predicted"/>
<evidence type="ECO:0000313" key="1">
    <source>
        <dbReference type="EMBL" id="MPM50596.1"/>
    </source>
</evidence>
<sequence length="60" mass="6184">MPEVTRFLLIFHLGIGKRGGAVGAPVDNAAALIDEALLIQGYEHMPHGPGTALVHGEAGP</sequence>
<organism evidence="1">
    <name type="scientific">bioreactor metagenome</name>
    <dbReference type="NCBI Taxonomy" id="1076179"/>
    <lineage>
        <taxon>unclassified sequences</taxon>
        <taxon>metagenomes</taxon>
        <taxon>ecological metagenomes</taxon>
    </lineage>
</organism>
<name>A0A645ACC2_9ZZZZ</name>
<dbReference type="AlphaFoldDB" id="A0A645ACC2"/>
<reference evidence="1" key="1">
    <citation type="submission" date="2019-08" db="EMBL/GenBank/DDBJ databases">
        <authorList>
            <person name="Kucharzyk K."/>
            <person name="Murdoch R.W."/>
            <person name="Higgins S."/>
            <person name="Loffler F."/>
        </authorList>
    </citation>
    <scope>NUCLEOTIDE SEQUENCE</scope>
</reference>
<comment type="caution">
    <text evidence="1">The sequence shown here is derived from an EMBL/GenBank/DDBJ whole genome shotgun (WGS) entry which is preliminary data.</text>
</comment>
<dbReference type="EMBL" id="VSSQ01013035">
    <property type="protein sequence ID" value="MPM50596.1"/>
    <property type="molecule type" value="Genomic_DNA"/>
</dbReference>
<accession>A0A645ACC2</accession>